<keyword evidence="2" id="KW-1185">Reference proteome</keyword>
<organism evidence="1 2">
    <name type="scientific">Chelatococcus sambhunathii</name>
    <dbReference type="NCBI Taxonomy" id="363953"/>
    <lineage>
        <taxon>Bacteria</taxon>
        <taxon>Pseudomonadati</taxon>
        <taxon>Pseudomonadota</taxon>
        <taxon>Alphaproteobacteria</taxon>
        <taxon>Hyphomicrobiales</taxon>
        <taxon>Chelatococcaceae</taxon>
        <taxon>Chelatococcus</taxon>
    </lineage>
</organism>
<sequence>MADVSIEHDGREISGSYQVKDGLITVTADAGGSKTTQLGGTPVETLAKMLMRELAREAGK</sequence>
<name>A0ABU1DEX4_9HYPH</name>
<dbReference type="Proteomes" id="UP001181622">
    <property type="component" value="Unassembled WGS sequence"/>
</dbReference>
<comment type="caution">
    <text evidence="1">The sequence shown here is derived from an EMBL/GenBank/DDBJ whole genome shotgun (WGS) entry which is preliminary data.</text>
</comment>
<proteinExistence type="predicted"/>
<dbReference type="RefSeq" id="WP_309390536.1">
    <property type="nucleotide sequence ID" value="NZ_JADBEO010000013.1"/>
</dbReference>
<protein>
    <submittedName>
        <fullName evidence="1">Uncharacterized protein</fullName>
    </submittedName>
</protein>
<dbReference type="EMBL" id="JADBEO010000013">
    <property type="protein sequence ID" value="MDR4306559.1"/>
    <property type="molecule type" value="Genomic_DNA"/>
</dbReference>
<gene>
    <name evidence="1" type="ORF">IHQ68_08010</name>
</gene>
<reference evidence="1" key="1">
    <citation type="submission" date="2020-10" db="EMBL/GenBank/DDBJ databases">
        <authorList>
            <person name="Abbas A."/>
            <person name="Razzaq R."/>
            <person name="Waqas M."/>
            <person name="Abbas N."/>
            <person name="Nielsen T.K."/>
            <person name="Hansen L.H."/>
            <person name="Hussain S."/>
            <person name="Shahid M."/>
        </authorList>
    </citation>
    <scope>NUCLEOTIDE SEQUENCE</scope>
    <source>
        <strain evidence="1">S14</strain>
    </source>
</reference>
<evidence type="ECO:0000313" key="2">
    <source>
        <dbReference type="Proteomes" id="UP001181622"/>
    </source>
</evidence>
<evidence type="ECO:0000313" key="1">
    <source>
        <dbReference type="EMBL" id="MDR4306559.1"/>
    </source>
</evidence>
<accession>A0ABU1DEX4</accession>